<evidence type="ECO:0000256" key="2">
    <source>
        <dbReference type="ARBA" id="ARBA00022723"/>
    </source>
</evidence>
<dbReference type="GO" id="GO:0016874">
    <property type="term" value="F:ligase activity"/>
    <property type="evidence" value="ECO:0007669"/>
    <property type="project" value="UniProtKB-KW"/>
</dbReference>
<dbReference type="Proteomes" id="UP000253782">
    <property type="component" value="Unassembled WGS sequence"/>
</dbReference>
<dbReference type="OrthoDB" id="9765517at2"/>
<dbReference type="AlphaFoldDB" id="A0A369UN73"/>
<evidence type="ECO:0000256" key="4">
    <source>
        <dbReference type="ARBA" id="ARBA00022840"/>
    </source>
</evidence>
<keyword evidence="5" id="KW-0460">Magnesium</keyword>
<sequence>MRRIAIAERPDWRARAAECGFDFHTINGAPYWDESAYYAFTLREIEEDLEAPTEELHAMALDLVGEIVASEQRMRQLAIPEPFWDWIAQSWRDRQPHLYGRMDFGYDGTGPAKLYELNYDTPTALFEAAFFQWQWLEQQQMRGQLPTGSDQYNSIYESLVEAFGTIATRIARPLRFAAVRGSAEDQGTVAYLRECALQAGVDCDTLAIEDIGLSEDGRFTDLDDQVIGSLFKLYPLEDMFREAFGAKLPGSGLQLIEPAWKAVLSNKGILPLLWEKYRNHPNLLPAEFDNGGELPPGWVRKPIYSREGANIAMHLPDGQHVNSSGPYGDGPWIRQGYHALPRFDGRYVVIGSWVVGDRACGMGIREDDSPITRDSACFVPHAILEEGRGVLMA</sequence>
<accession>A0A369UN73</accession>
<keyword evidence="4" id="KW-0067">ATP-binding</keyword>
<dbReference type="GO" id="GO:0005524">
    <property type="term" value="F:ATP binding"/>
    <property type="evidence" value="ECO:0007669"/>
    <property type="project" value="UniProtKB-KW"/>
</dbReference>
<dbReference type="GO" id="GO:0046872">
    <property type="term" value="F:metal ion binding"/>
    <property type="evidence" value="ECO:0007669"/>
    <property type="project" value="UniProtKB-KW"/>
</dbReference>
<evidence type="ECO:0000256" key="5">
    <source>
        <dbReference type="ARBA" id="ARBA00022842"/>
    </source>
</evidence>
<dbReference type="SUPFAM" id="SSF56059">
    <property type="entry name" value="Glutathione synthetase ATP-binding domain-like"/>
    <property type="match status" value="1"/>
</dbReference>
<evidence type="ECO:0000256" key="3">
    <source>
        <dbReference type="ARBA" id="ARBA00022741"/>
    </source>
</evidence>
<evidence type="ECO:0000313" key="8">
    <source>
        <dbReference type="Proteomes" id="UP000253782"/>
    </source>
</evidence>
<feature type="domain" description="Glutathionylspermidine synthase pre-ATP-grasp-like" evidence="6">
    <location>
        <begin position="12"/>
        <end position="383"/>
    </location>
</feature>
<dbReference type="RefSeq" id="WP_114845033.1">
    <property type="nucleotide sequence ID" value="NZ_JBHSPE010000008.1"/>
</dbReference>
<dbReference type="EMBL" id="QQAH01000007">
    <property type="protein sequence ID" value="RDD82076.1"/>
    <property type="molecule type" value="Genomic_DNA"/>
</dbReference>
<gene>
    <name evidence="7" type="ORF">DVJ77_08400</name>
</gene>
<keyword evidence="3" id="KW-0547">Nucleotide-binding</keyword>
<comment type="caution">
    <text evidence="7">The sequence shown here is derived from an EMBL/GenBank/DDBJ whole genome shotgun (WGS) entry which is preliminary data.</text>
</comment>
<organism evidence="7 8">
    <name type="scientific">Dyella tabacisoli</name>
    <dbReference type="NCBI Taxonomy" id="2282381"/>
    <lineage>
        <taxon>Bacteria</taxon>
        <taxon>Pseudomonadati</taxon>
        <taxon>Pseudomonadota</taxon>
        <taxon>Gammaproteobacteria</taxon>
        <taxon>Lysobacterales</taxon>
        <taxon>Rhodanobacteraceae</taxon>
        <taxon>Dyella</taxon>
    </lineage>
</organism>
<dbReference type="InterPro" id="IPR005494">
    <property type="entry name" value="GSPS_pre-ATP-grasp-like_dom"/>
</dbReference>
<dbReference type="Gene3D" id="3.30.1490.330">
    <property type="match status" value="1"/>
</dbReference>
<evidence type="ECO:0000313" key="7">
    <source>
        <dbReference type="EMBL" id="RDD82076.1"/>
    </source>
</evidence>
<protein>
    <submittedName>
        <fullName evidence="7">Glutathionylspermidine synthase family protein</fullName>
    </submittedName>
</protein>
<dbReference type="SUPFAM" id="SSF52440">
    <property type="entry name" value="PreATP-grasp domain"/>
    <property type="match status" value="1"/>
</dbReference>
<dbReference type="Pfam" id="PF03738">
    <property type="entry name" value="GSP_synth"/>
    <property type="match status" value="1"/>
</dbReference>
<reference evidence="7 8" key="1">
    <citation type="submission" date="2018-07" db="EMBL/GenBank/DDBJ databases">
        <title>Dyella tabacisoli L4-6T, whole genome shotgun sequence.</title>
        <authorList>
            <person name="Zhou X.-K."/>
            <person name="Li W.-J."/>
            <person name="Duan Y.-Q."/>
        </authorList>
    </citation>
    <scope>NUCLEOTIDE SEQUENCE [LARGE SCALE GENOMIC DNA]</scope>
    <source>
        <strain evidence="7 8">L4-6</strain>
    </source>
</reference>
<keyword evidence="8" id="KW-1185">Reference proteome</keyword>
<dbReference type="InterPro" id="IPR016185">
    <property type="entry name" value="PreATP-grasp_dom_sf"/>
</dbReference>
<keyword evidence="2" id="KW-0479">Metal-binding</keyword>
<evidence type="ECO:0000256" key="1">
    <source>
        <dbReference type="ARBA" id="ARBA00022598"/>
    </source>
</evidence>
<evidence type="ECO:0000259" key="6">
    <source>
        <dbReference type="Pfam" id="PF03738"/>
    </source>
</evidence>
<proteinExistence type="predicted"/>
<keyword evidence="1" id="KW-0436">Ligase</keyword>
<name>A0A369UN73_9GAMM</name>